<dbReference type="InterPro" id="IPR018060">
    <property type="entry name" value="HTH_AraC"/>
</dbReference>
<dbReference type="Pfam" id="PF12625">
    <property type="entry name" value="Arabinose_bd"/>
    <property type="match status" value="1"/>
</dbReference>
<dbReference type="Gene3D" id="1.10.10.60">
    <property type="entry name" value="Homeodomain-like"/>
    <property type="match status" value="1"/>
</dbReference>
<reference evidence="5" key="1">
    <citation type="journal article" date="2015" name="Nature">
        <title>Complex archaea that bridge the gap between prokaryotes and eukaryotes.</title>
        <authorList>
            <person name="Spang A."/>
            <person name="Saw J.H."/>
            <person name="Jorgensen S.L."/>
            <person name="Zaremba-Niedzwiedzka K."/>
            <person name="Martijn J."/>
            <person name="Lind A.E."/>
            <person name="van Eijk R."/>
            <person name="Schleper C."/>
            <person name="Guy L."/>
            <person name="Ettema T.J."/>
        </authorList>
    </citation>
    <scope>NUCLEOTIDE SEQUENCE</scope>
</reference>
<dbReference type="GO" id="GO:0005829">
    <property type="term" value="C:cytosol"/>
    <property type="evidence" value="ECO:0007669"/>
    <property type="project" value="TreeGrafter"/>
</dbReference>
<feature type="domain" description="HTH araC/xylS-type" evidence="4">
    <location>
        <begin position="236"/>
        <end position="335"/>
    </location>
</feature>
<accession>A0A0F9JBL3</accession>
<evidence type="ECO:0000259" key="4">
    <source>
        <dbReference type="PROSITE" id="PS01124"/>
    </source>
</evidence>
<dbReference type="PANTHER" id="PTHR47894:SF1">
    <property type="entry name" value="HTH-TYPE TRANSCRIPTIONAL REGULATOR VQSM"/>
    <property type="match status" value="1"/>
</dbReference>
<proteinExistence type="predicted"/>
<name>A0A0F9JBL3_9ZZZZ</name>
<dbReference type="GO" id="GO:0003700">
    <property type="term" value="F:DNA-binding transcription factor activity"/>
    <property type="evidence" value="ECO:0007669"/>
    <property type="project" value="InterPro"/>
</dbReference>
<organism evidence="5">
    <name type="scientific">marine sediment metagenome</name>
    <dbReference type="NCBI Taxonomy" id="412755"/>
    <lineage>
        <taxon>unclassified sequences</taxon>
        <taxon>metagenomes</taxon>
        <taxon>ecological metagenomes</taxon>
    </lineage>
</organism>
<dbReference type="SUPFAM" id="SSF46689">
    <property type="entry name" value="Homeodomain-like"/>
    <property type="match status" value="1"/>
</dbReference>
<comment type="caution">
    <text evidence="5">The sequence shown here is derived from an EMBL/GenBank/DDBJ whole genome shotgun (WGS) entry which is preliminary data.</text>
</comment>
<evidence type="ECO:0000313" key="5">
    <source>
        <dbReference type="EMBL" id="KKL96462.1"/>
    </source>
</evidence>
<dbReference type="GO" id="GO:0000976">
    <property type="term" value="F:transcription cis-regulatory region binding"/>
    <property type="evidence" value="ECO:0007669"/>
    <property type="project" value="TreeGrafter"/>
</dbReference>
<protein>
    <recommendedName>
        <fullName evidence="4">HTH araC/xylS-type domain-containing protein</fullName>
    </recommendedName>
</protein>
<dbReference type="Pfam" id="PF12833">
    <property type="entry name" value="HTH_18"/>
    <property type="match status" value="1"/>
</dbReference>
<dbReference type="AlphaFoldDB" id="A0A0F9JBL3"/>
<gene>
    <name evidence="5" type="ORF">LCGC14_1844220</name>
</gene>
<dbReference type="InterPro" id="IPR009057">
    <property type="entry name" value="Homeodomain-like_sf"/>
</dbReference>
<keyword evidence="2" id="KW-0238">DNA-binding</keyword>
<dbReference type="EMBL" id="LAZR01018426">
    <property type="protein sequence ID" value="KKL96462.1"/>
    <property type="molecule type" value="Genomic_DNA"/>
</dbReference>
<keyword evidence="1" id="KW-0805">Transcription regulation</keyword>
<dbReference type="SMART" id="SM00342">
    <property type="entry name" value="HTH_ARAC"/>
    <property type="match status" value="1"/>
</dbReference>
<evidence type="ECO:0000256" key="3">
    <source>
        <dbReference type="ARBA" id="ARBA00023163"/>
    </source>
</evidence>
<dbReference type="PROSITE" id="PS01124">
    <property type="entry name" value="HTH_ARAC_FAMILY_2"/>
    <property type="match status" value="1"/>
</dbReference>
<evidence type="ECO:0000256" key="1">
    <source>
        <dbReference type="ARBA" id="ARBA00023015"/>
    </source>
</evidence>
<sequence length="335" mass="38763">MHTFVSQDDKYLSAQGLITSVVELAQSRDINLHKLLRGTGIFEQDLLNFQHAFSVSQQVRLLAQFKLLMKSTDSGFLLGSQLINDTRAEAQALIYSDNLAQVLKQLSLLRMQLAPLLFSQTYIKNDNVYIYIQPAHGLDESLYHYVLEIYSTAFYSLLKRVSESYLHCQFDFAFKRPRHIQEYEQNLGLKVSFDKPCTRWVLNKAMLRAKNPHASQLRFMQAQAQSQLHNKNVVSMTFIEAVCRYLYSHPSANLECTAKHFAMSSATFKRRLKLNGVRFSALIDEQNKHKAIYLLTLCAKHNEQVAEHLAFYDIPNFRRAFKRWTGLTPNQLKTQ</sequence>
<keyword evidence="3" id="KW-0804">Transcription</keyword>
<dbReference type="InterPro" id="IPR032687">
    <property type="entry name" value="AraC-type_N"/>
</dbReference>
<dbReference type="PANTHER" id="PTHR47894">
    <property type="entry name" value="HTH-TYPE TRANSCRIPTIONAL REGULATOR GADX"/>
    <property type="match status" value="1"/>
</dbReference>
<evidence type="ECO:0000256" key="2">
    <source>
        <dbReference type="ARBA" id="ARBA00023125"/>
    </source>
</evidence>